<organism evidence="1 2">
    <name type="scientific">Pseudomonas aeruginosa</name>
    <dbReference type="NCBI Taxonomy" id="287"/>
    <lineage>
        <taxon>Bacteria</taxon>
        <taxon>Pseudomonadati</taxon>
        <taxon>Pseudomonadota</taxon>
        <taxon>Gammaproteobacteria</taxon>
        <taxon>Pseudomonadales</taxon>
        <taxon>Pseudomonadaceae</taxon>
        <taxon>Pseudomonas</taxon>
    </lineage>
</organism>
<accession>A0A241XRJ3</accession>
<reference evidence="1 2" key="1">
    <citation type="submission" date="2017-05" db="EMBL/GenBank/DDBJ databases">
        <authorList>
            <person name="Song R."/>
            <person name="Chenine A.L."/>
            <person name="Ruprecht R.M."/>
        </authorList>
    </citation>
    <scope>NUCLEOTIDE SEQUENCE [LARGE SCALE GENOMIC DNA]</scope>
    <source>
        <strain evidence="1 2">S567_C10_BS</strain>
    </source>
</reference>
<dbReference type="Proteomes" id="UP000194857">
    <property type="component" value="Unassembled WGS sequence"/>
</dbReference>
<dbReference type="RefSeq" id="WP_065327567.1">
    <property type="nucleotide sequence ID" value="NZ_NFFZ01000004.1"/>
</dbReference>
<dbReference type="AlphaFoldDB" id="A0A241XRJ3"/>
<gene>
    <name evidence="1" type="ORF">CAZ10_09810</name>
</gene>
<comment type="caution">
    <text evidence="1">The sequence shown here is derived from an EMBL/GenBank/DDBJ whole genome shotgun (WGS) entry which is preliminary data.</text>
</comment>
<proteinExistence type="predicted"/>
<evidence type="ECO:0000313" key="2">
    <source>
        <dbReference type="Proteomes" id="UP000194857"/>
    </source>
</evidence>
<sequence length="144" mass="16107">MNVPNLQELLAAGPVAIEFSEGVEEHEAYAEPKMRAHLVSVRVDPDDVAVLKVDYSTYDGYNKSFEKANYYDKNGHATLTAREAGHYNVQEDLYVSASEELDHVFIVLPNISTQLLEEFKASGQAGYVRWLEEQLITARTAGVK</sequence>
<protein>
    <submittedName>
        <fullName evidence="1">Uncharacterized protein</fullName>
    </submittedName>
</protein>
<name>A0A241XRJ3_PSEAI</name>
<evidence type="ECO:0000313" key="1">
    <source>
        <dbReference type="EMBL" id="OTI63121.1"/>
    </source>
</evidence>
<dbReference type="EMBL" id="NFFZ01000004">
    <property type="protein sequence ID" value="OTI63121.1"/>
    <property type="molecule type" value="Genomic_DNA"/>
</dbReference>